<dbReference type="Pfam" id="PF00364">
    <property type="entry name" value="Biotin_lipoyl"/>
    <property type="match status" value="1"/>
</dbReference>
<comment type="cofactor">
    <cofactor evidence="1">
        <name>(R)-lipoate</name>
        <dbReference type="ChEBI" id="CHEBI:83088"/>
    </cofactor>
</comment>
<evidence type="ECO:0000256" key="1">
    <source>
        <dbReference type="ARBA" id="ARBA00001938"/>
    </source>
</evidence>
<dbReference type="PROSITE" id="PS00189">
    <property type="entry name" value="LIPOYL"/>
    <property type="match status" value="1"/>
</dbReference>
<evidence type="ECO:0000256" key="4">
    <source>
        <dbReference type="ARBA" id="ARBA00023315"/>
    </source>
</evidence>
<dbReference type="KEGG" id="psim:KR76_17250"/>
<dbReference type="InterPro" id="IPR003016">
    <property type="entry name" value="2-oxoA_DH_lipoyl-BS"/>
</dbReference>
<dbReference type="STRING" id="2045.KR76_17250"/>
<dbReference type="GO" id="GO:0005737">
    <property type="term" value="C:cytoplasm"/>
    <property type="evidence" value="ECO:0007669"/>
    <property type="project" value="TreeGrafter"/>
</dbReference>
<dbReference type="PROSITE" id="PS50968">
    <property type="entry name" value="BIOTINYL_LIPOYL"/>
    <property type="match status" value="1"/>
</dbReference>
<organism evidence="5 6">
    <name type="scientific">Nocardioides simplex</name>
    <name type="common">Arthrobacter simplex</name>
    <dbReference type="NCBI Taxonomy" id="2045"/>
    <lineage>
        <taxon>Bacteria</taxon>
        <taxon>Bacillati</taxon>
        <taxon>Actinomycetota</taxon>
        <taxon>Actinomycetes</taxon>
        <taxon>Propionibacteriales</taxon>
        <taxon>Nocardioidaceae</taxon>
        <taxon>Pimelobacter</taxon>
    </lineage>
</organism>
<dbReference type="GeneID" id="96610562"/>
<name>A0A0A1DRT2_NOCSI</name>
<keyword evidence="4 5" id="KW-0012">Acyltransferase</keyword>
<dbReference type="InterPro" id="IPR050743">
    <property type="entry name" value="2-oxoacid_DH_E2_comp"/>
</dbReference>
<dbReference type="AlphaFoldDB" id="A0A0A1DRT2"/>
<dbReference type="InterPro" id="IPR011053">
    <property type="entry name" value="Single_hybrid_motif"/>
</dbReference>
<dbReference type="GO" id="GO:0031405">
    <property type="term" value="F:lipoic acid binding"/>
    <property type="evidence" value="ECO:0007669"/>
    <property type="project" value="TreeGrafter"/>
</dbReference>
<dbReference type="GO" id="GO:0043754">
    <property type="term" value="F:dihydrolipoamide branched chain acyltransferase activity"/>
    <property type="evidence" value="ECO:0007669"/>
    <property type="project" value="UniProtKB-EC"/>
</dbReference>
<keyword evidence="6" id="KW-1185">Reference proteome</keyword>
<dbReference type="PANTHER" id="PTHR43178:SF5">
    <property type="entry name" value="LIPOAMIDE ACYLTRANSFERASE COMPONENT OF BRANCHED-CHAIN ALPHA-KETO ACID DEHYDROGENASE COMPLEX, MITOCHONDRIAL"/>
    <property type="match status" value="1"/>
</dbReference>
<evidence type="ECO:0000313" key="6">
    <source>
        <dbReference type="Proteomes" id="UP000030300"/>
    </source>
</evidence>
<accession>A0A0A1DRT2</accession>
<keyword evidence="2 5" id="KW-0808">Transferase</keyword>
<protein>
    <submittedName>
        <fullName evidence="5">Dihydrolipoamide acyltransferase component of branched-chain alpha-keto acid dehydrogenase complex</fullName>
        <ecNumber evidence="5">2.3.1.168</ecNumber>
    </submittedName>
</protein>
<gene>
    <name evidence="5" type="ORF">KR76_17250</name>
</gene>
<sequence>MSTSVSITELGDGVEEAVLATWLCAVGDSVAAGEPIAEVMTDKVNLEIGAPVAGVVTALHGEPEDTVRIGQVIAEIGDPA</sequence>
<dbReference type="InterPro" id="IPR000089">
    <property type="entry name" value="Biotin_lipoyl"/>
</dbReference>
<evidence type="ECO:0000256" key="3">
    <source>
        <dbReference type="ARBA" id="ARBA00022823"/>
    </source>
</evidence>
<dbReference type="PANTHER" id="PTHR43178">
    <property type="entry name" value="DIHYDROLIPOAMIDE ACETYLTRANSFERASE COMPONENT OF PYRUVATE DEHYDROGENASE COMPLEX"/>
    <property type="match status" value="1"/>
</dbReference>
<evidence type="ECO:0000313" key="5">
    <source>
        <dbReference type="EMBL" id="AIY18080.1"/>
    </source>
</evidence>
<dbReference type="Gene3D" id="2.40.50.100">
    <property type="match status" value="1"/>
</dbReference>
<dbReference type="GO" id="GO:0016407">
    <property type="term" value="F:acetyltransferase activity"/>
    <property type="evidence" value="ECO:0007669"/>
    <property type="project" value="TreeGrafter"/>
</dbReference>
<dbReference type="HOGENOM" id="CLU_016733_7_1_11"/>
<dbReference type="SUPFAM" id="SSF51230">
    <property type="entry name" value="Single hybrid motif"/>
    <property type="match status" value="1"/>
</dbReference>
<dbReference type="Proteomes" id="UP000030300">
    <property type="component" value="Chromosome"/>
</dbReference>
<evidence type="ECO:0000256" key="2">
    <source>
        <dbReference type="ARBA" id="ARBA00022679"/>
    </source>
</evidence>
<reference evidence="5 6" key="1">
    <citation type="journal article" date="2015" name="Genome Announc.">
        <title>Complete Genome Sequence of Steroid-Transforming Nocardioides simplex VKM Ac-2033D.</title>
        <authorList>
            <person name="Shtratnikova V.Y."/>
            <person name="Schelkunov M.I."/>
            <person name="Pekov Y.A."/>
            <person name="Fokina V.V."/>
            <person name="Logacheva M.D."/>
            <person name="Sokolov S.L."/>
            <person name="Bragin E.Y."/>
            <person name="Ashapkin V.V."/>
            <person name="Donova M.V."/>
        </authorList>
    </citation>
    <scope>NUCLEOTIDE SEQUENCE [LARGE SCALE GENOMIC DNA]</scope>
    <source>
        <strain evidence="5 6">VKM Ac-2033D</strain>
    </source>
</reference>
<keyword evidence="3" id="KW-0450">Lipoyl</keyword>
<dbReference type="RefSeq" id="WP_038679970.1">
    <property type="nucleotide sequence ID" value="NZ_BJMC01000028.1"/>
</dbReference>
<dbReference type="eggNOG" id="COG0508">
    <property type="taxonomic scope" value="Bacteria"/>
</dbReference>
<dbReference type="OrthoDB" id="9805770at2"/>
<dbReference type="EC" id="2.3.1.168" evidence="5"/>
<dbReference type="EMBL" id="CP009896">
    <property type="protein sequence ID" value="AIY18080.1"/>
    <property type="molecule type" value="Genomic_DNA"/>
</dbReference>
<proteinExistence type="predicted"/>
<dbReference type="CDD" id="cd06849">
    <property type="entry name" value="lipoyl_domain"/>
    <property type="match status" value="1"/>
</dbReference>